<keyword evidence="2" id="KW-1185">Reference proteome</keyword>
<gene>
    <name evidence="1" type="ORF">H1R20_g9850</name>
</gene>
<accession>A0A9W8JAL9</accession>
<evidence type="ECO:0000313" key="2">
    <source>
        <dbReference type="Proteomes" id="UP001140091"/>
    </source>
</evidence>
<dbReference type="AlphaFoldDB" id="A0A9W8JAL9"/>
<protein>
    <submittedName>
        <fullName evidence="1">Uncharacterized protein</fullName>
    </submittedName>
</protein>
<proteinExistence type="predicted"/>
<organism evidence="1 2">
    <name type="scientific">Candolleomyces eurysporus</name>
    <dbReference type="NCBI Taxonomy" id="2828524"/>
    <lineage>
        <taxon>Eukaryota</taxon>
        <taxon>Fungi</taxon>
        <taxon>Dikarya</taxon>
        <taxon>Basidiomycota</taxon>
        <taxon>Agaricomycotina</taxon>
        <taxon>Agaricomycetes</taxon>
        <taxon>Agaricomycetidae</taxon>
        <taxon>Agaricales</taxon>
        <taxon>Agaricineae</taxon>
        <taxon>Psathyrellaceae</taxon>
        <taxon>Candolleomyces</taxon>
    </lineage>
</organism>
<evidence type="ECO:0000313" key="1">
    <source>
        <dbReference type="EMBL" id="KAJ2927243.1"/>
    </source>
</evidence>
<dbReference type="Proteomes" id="UP001140091">
    <property type="component" value="Unassembled WGS sequence"/>
</dbReference>
<reference evidence="1" key="1">
    <citation type="submission" date="2022-06" db="EMBL/GenBank/DDBJ databases">
        <title>Genome Sequence of Candolleomyces eurysporus.</title>
        <authorList>
            <person name="Buettner E."/>
        </authorList>
    </citation>
    <scope>NUCLEOTIDE SEQUENCE</scope>
    <source>
        <strain evidence="1">VTCC 930004</strain>
    </source>
</reference>
<feature type="non-terminal residue" evidence="1">
    <location>
        <position position="1"/>
    </location>
</feature>
<dbReference type="EMBL" id="JANBPK010001022">
    <property type="protein sequence ID" value="KAJ2927243.1"/>
    <property type="molecule type" value="Genomic_DNA"/>
</dbReference>
<name>A0A9W8JAL9_9AGAR</name>
<comment type="caution">
    <text evidence="1">The sequence shown here is derived from an EMBL/GenBank/DDBJ whole genome shotgun (WGS) entry which is preliminary data.</text>
</comment>
<sequence>MDSPQDPTSTMLETKMTVWPKTVKEIDQLLKHTESHAKDLTIDLAAAEMNTIDGNTVAELRRKYETVLENTQALRQLLESHKKDSLYCPELGQALASPHLPKSQKNTFFRHQESTQAFSPG</sequence>